<feature type="region of interest" description="Disordered" evidence="1">
    <location>
        <begin position="81"/>
        <end position="116"/>
    </location>
</feature>
<dbReference type="HOGENOM" id="CLU_118259_0_0_1"/>
<sequence>MKLRFRGILILFALRRCRANYNIRKMEKMVQMVEPDPVTKSQLPLGDAKSISLAPTQRQSIGGINNSTSNTSILDAGEQMKNTTSPAASGPGSPSDISATPFQSSPSAVKHIRRSKRSTRTNLPFDFHTKHLPCDIDMGLQLITHLNSFCIWAYNNRYAHEGTWRVWQMYKLEGFFFGQYYERLKRYEIDPHGYVWPKDP</sequence>
<organism evidence="4">
    <name type="scientific">Drosophila persimilis</name>
    <name type="common">Fruit fly</name>
    <dbReference type="NCBI Taxonomy" id="7234"/>
    <lineage>
        <taxon>Eukaryota</taxon>
        <taxon>Metazoa</taxon>
        <taxon>Ecdysozoa</taxon>
        <taxon>Arthropoda</taxon>
        <taxon>Hexapoda</taxon>
        <taxon>Insecta</taxon>
        <taxon>Pterygota</taxon>
        <taxon>Neoptera</taxon>
        <taxon>Endopterygota</taxon>
        <taxon>Diptera</taxon>
        <taxon>Brachycera</taxon>
        <taxon>Muscomorpha</taxon>
        <taxon>Ephydroidea</taxon>
        <taxon>Drosophilidae</taxon>
        <taxon>Drosophila</taxon>
        <taxon>Sophophora</taxon>
    </lineage>
</organism>
<evidence type="ECO:0000313" key="4">
    <source>
        <dbReference type="Proteomes" id="UP000008744"/>
    </source>
</evidence>
<dbReference type="KEGG" id="dpe:6590123"/>
<evidence type="ECO:0000313" key="3">
    <source>
        <dbReference type="EMBL" id="EDW31926.1"/>
    </source>
</evidence>
<feature type="chain" id="PRO_5002803382" evidence="2">
    <location>
        <begin position="20"/>
        <end position="200"/>
    </location>
</feature>
<dbReference type="Proteomes" id="UP000008744">
    <property type="component" value="Unassembled WGS sequence"/>
</dbReference>
<accession>B4GAH4</accession>
<dbReference type="eggNOG" id="KOG2499">
    <property type="taxonomic scope" value="Eukaryota"/>
</dbReference>
<dbReference type="EMBL" id="CH479181">
    <property type="protein sequence ID" value="EDW31926.1"/>
    <property type="molecule type" value="Genomic_DNA"/>
</dbReference>
<dbReference type="OrthoDB" id="7817409at2759"/>
<dbReference type="OMA" id="NRYAHEG"/>
<feature type="compositionally biased region" description="Polar residues" evidence="1">
    <location>
        <begin position="96"/>
        <end position="107"/>
    </location>
</feature>
<gene>
    <name evidence="3" type="primary">Dper\GL11377</name>
    <name evidence="3" type="ORF">Dper_GL11377</name>
</gene>
<proteinExistence type="predicted"/>
<feature type="compositionally biased region" description="Low complexity" evidence="1">
    <location>
        <begin position="85"/>
        <end position="95"/>
    </location>
</feature>
<dbReference type="AlphaFoldDB" id="B4GAH4"/>
<dbReference type="PhylomeDB" id="B4GAH4"/>
<keyword evidence="4" id="KW-1185">Reference proteome</keyword>
<reference evidence="3 4" key="1">
    <citation type="journal article" date="2007" name="Nature">
        <title>Evolution of genes and genomes on the Drosophila phylogeny.</title>
        <authorList>
            <consortium name="Drosophila 12 Genomes Consortium"/>
            <person name="Clark A.G."/>
            <person name="Eisen M.B."/>
            <person name="Smith D.R."/>
            <person name="Bergman C.M."/>
            <person name="Oliver B."/>
            <person name="Markow T.A."/>
            <person name="Kaufman T.C."/>
            <person name="Kellis M."/>
            <person name="Gelbart W."/>
            <person name="Iyer V.N."/>
            <person name="Pollard D.A."/>
            <person name="Sackton T.B."/>
            <person name="Larracuente A.M."/>
            <person name="Singh N.D."/>
            <person name="Abad J.P."/>
            <person name="Abt D.N."/>
            <person name="Adryan B."/>
            <person name="Aguade M."/>
            <person name="Akashi H."/>
            <person name="Anderson W.W."/>
            <person name="Aquadro C.F."/>
            <person name="Ardell D.H."/>
            <person name="Arguello R."/>
            <person name="Artieri C.G."/>
            <person name="Barbash D.A."/>
            <person name="Barker D."/>
            <person name="Barsanti P."/>
            <person name="Batterham P."/>
            <person name="Batzoglou S."/>
            <person name="Begun D."/>
            <person name="Bhutkar A."/>
            <person name="Blanco E."/>
            <person name="Bosak S.A."/>
            <person name="Bradley R.K."/>
            <person name="Brand A.D."/>
            <person name="Brent M.R."/>
            <person name="Brooks A.N."/>
            <person name="Brown R.H."/>
            <person name="Butlin R.K."/>
            <person name="Caggese C."/>
            <person name="Calvi B.R."/>
            <person name="Bernardo de Carvalho A."/>
            <person name="Caspi A."/>
            <person name="Castrezana S."/>
            <person name="Celniker S.E."/>
            <person name="Chang J.L."/>
            <person name="Chapple C."/>
            <person name="Chatterji S."/>
            <person name="Chinwalla A."/>
            <person name="Civetta A."/>
            <person name="Clifton S.W."/>
            <person name="Comeron J.M."/>
            <person name="Costello J.C."/>
            <person name="Coyne J.A."/>
            <person name="Daub J."/>
            <person name="David R.G."/>
            <person name="Delcher A.L."/>
            <person name="Delehaunty K."/>
            <person name="Do C.B."/>
            <person name="Ebling H."/>
            <person name="Edwards K."/>
            <person name="Eickbush T."/>
            <person name="Evans J.D."/>
            <person name="Filipski A."/>
            <person name="Findeiss S."/>
            <person name="Freyhult E."/>
            <person name="Fulton L."/>
            <person name="Fulton R."/>
            <person name="Garcia A.C."/>
            <person name="Gardiner A."/>
            <person name="Garfield D.A."/>
            <person name="Garvin B.E."/>
            <person name="Gibson G."/>
            <person name="Gilbert D."/>
            <person name="Gnerre S."/>
            <person name="Godfrey J."/>
            <person name="Good R."/>
            <person name="Gotea V."/>
            <person name="Gravely B."/>
            <person name="Greenberg A.J."/>
            <person name="Griffiths-Jones S."/>
            <person name="Gross S."/>
            <person name="Guigo R."/>
            <person name="Gustafson E.A."/>
            <person name="Haerty W."/>
            <person name="Hahn M.W."/>
            <person name="Halligan D.L."/>
            <person name="Halpern A.L."/>
            <person name="Halter G.M."/>
            <person name="Han M.V."/>
            <person name="Heger A."/>
            <person name="Hillier L."/>
            <person name="Hinrichs A.S."/>
            <person name="Holmes I."/>
            <person name="Hoskins R.A."/>
            <person name="Hubisz M.J."/>
            <person name="Hultmark D."/>
            <person name="Huntley M.A."/>
            <person name="Jaffe D.B."/>
            <person name="Jagadeeshan S."/>
            <person name="Jeck W.R."/>
            <person name="Johnson J."/>
            <person name="Jones C.D."/>
            <person name="Jordan W.C."/>
            <person name="Karpen G.H."/>
            <person name="Kataoka E."/>
            <person name="Keightley P.D."/>
            <person name="Kheradpour P."/>
            <person name="Kirkness E.F."/>
            <person name="Koerich L.B."/>
            <person name="Kristiansen K."/>
            <person name="Kudrna D."/>
            <person name="Kulathinal R.J."/>
            <person name="Kumar S."/>
            <person name="Kwok R."/>
            <person name="Lander E."/>
            <person name="Langley C.H."/>
            <person name="Lapoint R."/>
            <person name="Lazzaro B.P."/>
            <person name="Lee S.J."/>
            <person name="Levesque L."/>
            <person name="Li R."/>
            <person name="Lin C.F."/>
            <person name="Lin M.F."/>
            <person name="Lindblad-Toh K."/>
            <person name="Llopart A."/>
            <person name="Long M."/>
            <person name="Low L."/>
            <person name="Lozovsky E."/>
            <person name="Lu J."/>
            <person name="Luo M."/>
            <person name="Machado C.A."/>
            <person name="Makalowski W."/>
            <person name="Marzo M."/>
            <person name="Matsuda M."/>
            <person name="Matzkin L."/>
            <person name="McAllister B."/>
            <person name="McBride C.S."/>
            <person name="McKernan B."/>
            <person name="McKernan K."/>
            <person name="Mendez-Lago M."/>
            <person name="Minx P."/>
            <person name="Mollenhauer M.U."/>
            <person name="Montooth K."/>
            <person name="Mount S.M."/>
            <person name="Mu X."/>
            <person name="Myers E."/>
            <person name="Negre B."/>
            <person name="Newfeld S."/>
            <person name="Nielsen R."/>
            <person name="Noor M.A."/>
            <person name="O'Grady P."/>
            <person name="Pachter L."/>
            <person name="Papaceit M."/>
            <person name="Parisi M.J."/>
            <person name="Parisi M."/>
            <person name="Parts L."/>
            <person name="Pedersen J.S."/>
            <person name="Pesole G."/>
            <person name="Phillippy A.M."/>
            <person name="Ponting C.P."/>
            <person name="Pop M."/>
            <person name="Porcelli D."/>
            <person name="Powell J.R."/>
            <person name="Prohaska S."/>
            <person name="Pruitt K."/>
            <person name="Puig M."/>
            <person name="Quesneville H."/>
            <person name="Ram K.R."/>
            <person name="Rand D."/>
            <person name="Rasmussen M.D."/>
            <person name="Reed L.K."/>
            <person name="Reenan R."/>
            <person name="Reily A."/>
            <person name="Remington K.A."/>
            <person name="Rieger T.T."/>
            <person name="Ritchie M.G."/>
            <person name="Robin C."/>
            <person name="Rogers Y.H."/>
            <person name="Rohde C."/>
            <person name="Rozas J."/>
            <person name="Rubenfield M.J."/>
            <person name="Ruiz A."/>
            <person name="Russo S."/>
            <person name="Salzberg S.L."/>
            <person name="Sanchez-Gracia A."/>
            <person name="Saranga D.J."/>
            <person name="Sato H."/>
            <person name="Schaeffer S.W."/>
            <person name="Schatz M.C."/>
            <person name="Schlenke T."/>
            <person name="Schwartz R."/>
            <person name="Segarra C."/>
            <person name="Singh R.S."/>
            <person name="Sirot L."/>
            <person name="Sirota M."/>
            <person name="Sisneros N.B."/>
            <person name="Smith C.D."/>
            <person name="Smith T.F."/>
            <person name="Spieth J."/>
            <person name="Stage D.E."/>
            <person name="Stark A."/>
            <person name="Stephan W."/>
            <person name="Strausberg R.L."/>
            <person name="Strempel S."/>
            <person name="Sturgill D."/>
            <person name="Sutton G."/>
            <person name="Sutton G.G."/>
            <person name="Tao W."/>
            <person name="Teichmann S."/>
            <person name="Tobari Y.N."/>
            <person name="Tomimura Y."/>
            <person name="Tsolas J.M."/>
            <person name="Valente V.L."/>
            <person name="Venter E."/>
            <person name="Venter J.C."/>
            <person name="Vicario S."/>
            <person name="Vieira F.G."/>
            <person name="Vilella A.J."/>
            <person name="Villasante A."/>
            <person name="Walenz B."/>
            <person name="Wang J."/>
            <person name="Wasserman M."/>
            <person name="Watts T."/>
            <person name="Wilson D."/>
            <person name="Wilson R.K."/>
            <person name="Wing R.A."/>
            <person name="Wolfner M.F."/>
            <person name="Wong A."/>
            <person name="Wong G.K."/>
            <person name="Wu C.I."/>
            <person name="Wu G."/>
            <person name="Yamamoto D."/>
            <person name="Yang H.P."/>
            <person name="Yang S.P."/>
            <person name="Yorke J.A."/>
            <person name="Yoshida K."/>
            <person name="Zdobnov E."/>
            <person name="Zhang P."/>
            <person name="Zhang Y."/>
            <person name="Zimin A.V."/>
            <person name="Baldwin J."/>
            <person name="Abdouelleil A."/>
            <person name="Abdulkadir J."/>
            <person name="Abebe A."/>
            <person name="Abera B."/>
            <person name="Abreu J."/>
            <person name="Acer S.C."/>
            <person name="Aftuck L."/>
            <person name="Alexander A."/>
            <person name="An P."/>
            <person name="Anderson E."/>
            <person name="Anderson S."/>
            <person name="Arachi H."/>
            <person name="Azer M."/>
            <person name="Bachantsang P."/>
            <person name="Barry A."/>
            <person name="Bayul T."/>
            <person name="Berlin A."/>
            <person name="Bessette D."/>
            <person name="Bloom T."/>
            <person name="Blye J."/>
            <person name="Boguslavskiy L."/>
            <person name="Bonnet C."/>
            <person name="Boukhgalter B."/>
            <person name="Bourzgui I."/>
            <person name="Brown A."/>
            <person name="Cahill P."/>
            <person name="Channer S."/>
            <person name="Cheshatsang Y."/>
            <person name="Chuda L."/>
            <person name="Citroen M."/>
            <person name="Collymore A."/>
            <person name="Cooke P."/>
            <person name="Costello M."/>
            <person name="D'Aco K."/>
            <person name="Daza R."/>
            <person name="De Haan G."/>
            <person name="DeGray S."/>
            <person name="DeMaso C."/>
            <person name="Dhargay N."/>
            <person name="Dooley K."/>
            <person name="Dooley E."/>
            <person name="Doricent M."/>
            <person name="Dorje P."/>
            <person name="Dorjee K."/>
            <person name="Dupes A."/>
            <person name="Elong R."/>
            <person name="Falk J."/>
            <person name="Farina A."/>
            <person name="Faro S."/>
            <person name="Ferguson D."/>
            <person name="Fisher S."/>
            <person name="Foley C.D."/>
            <person name="Franke A."/>
            <person name="Friedrich D."/>
            <person name="Gadbois L."/>
            <person name="Gearin G."/>
            <person name="Gearin C.R."/>
            <person name="Giannoukos G."/>
            <person name="Goode T."/>
            <person name="Graham J."/>
            <person name="Grandbois E."/>
            <person name="Grewal S."/>
            <person name="Gyaltsen K."/>
            <person name="Hafez N."/>
            <person name="Hagos B."/>
            <person name="Hall J."/>
            <person name="Henson C."/>
            <person name="Hollinger A."/>
            <person name="Honan T."/>
            <person name="Huard M.D."/>
            <person name="Hughes L."/>
            <person name="Hurhula B."/>
            <person name="Husby M.E."/>
            <person name="Kamat A."/>
            <person name="Kanga B."/>
            <person name="Kashin S."/>
            <person name="Khazanovich D."/>
            <person name="Kisner P."/>
            <person name="Lance K."/>
            <person name="Lara M."/>
            <person name="Lee W."/>
            <person name="Lennon N."/>
            <person name="Letendre F."/>
            <person name="LeVine R."/>
            <person name="Lipovsky A."/>
            <person name="Liu X."/>
            <person name="Liu J."/>
            <person name="Liu S."/>
            <person name="Lokyitsang T."/>
            <person name="Lokyitsang Y."/>
            <person name="Lubonja R."/>
            <person name="Lui A."/>
            <person name="MacDonald P."/>
            <person name="Magnisalis V."/>
            <person name="Maru K."/>
            <person name="Matthews C."/>
            <person name="McCusker W."/>
            <person name="McDonough S."/>
            <person name="Mehta T."/>
            <person name="Meldrim J."/>
            <person name="Meneus L."/>
            <person name="Mihai O."/>
            <person name="Mihalev A."/>
            <person name="Mihova T."/>
            <person name="Mittelman R."/>
            <person name="Mlenga V."/>
            <person name="Montmayeur A."/>
            <person name="Mulrain L."/>
            <person name="Navidi A."/>
            <person name="Naylor J."/>
            <person name="Negash T."/>
            <person name="Nguyen T."/>
            <person name="Nguyen N."/>
            <person name="Nicol R."/>
            <person name="Norbu C."/>
            <person name="Norbu N."/>
            <person name="Novod N."/>
            <person name="O'Neill B."/>
            <person name="Osman S."/>
            <person name="Markiewicz E."/>
            <person name="Oyono O.L."/>
            <person name="Patti C."/>
            <person name="Phunkhang P."/>
            <person name="Pierre F."/>
            <person name="Priest M."/>
            <person name="Raghuraman S."/>
            <person name="Rege F."/>
            <person name="Reyes R."/>
            <person name="Rise C."/>
            <person name="Rogov P."/>
            <person name="Ross K."/>
            <person name="Ryan E."/>
            <person name="Settipalli S."/>
            <person name="Shea T."/>
            <person name="Sherpa N."/>
            <person name="Shi L."/>
            <person name="Shih D."/>
            <person name="Sparrow T."/>
            <person name="Spaulding J."/>
            <person name="Stalker J."/>
            <person name="Stange-Thomann N."/>
            <person name="Stavropoulos S."/>
            <person name="Stone C."/>
            <person name="Strader C."/>
            <person name="Tesfaye S."/>
            <person name="Thomson T."/>
            <person name="Thoulutsang Y."/>
            <person name="Thoulutsang D."/>
            <person name="Topham K."/>
            <person name="Topping I."/>
            <person name="Tsamla T."/>
            <person name="Vassiliev H."/>
            <person name="Vo A."/>
            <person name="Wangchuk T."/>
            <person name="Wangdi T."/>
            <person name="Weiand M."/>
            <person name="Wilkinson J."/>
            <person name="Wilson A."/>
            <person name="Yadav S."/>
            <person name="Young G."/>
            <person name="Yu Q."/>
            <person name="Zembek L."/>
            <person name="Zhong D."/>
            <person name="Zimmer A."/>
            <person name="Zwirko Z."/>
            <person name="Jaffe D.B."/>
            <person name="Alvarez P."/>
            <person name="Brockman W."/>
            <person name="Butler J."/>
            <person name="Chin C."/>
            <person name="Gnerre S."/>
            <person name="Grabherr M."/>
            <person name="Kleber M."/>
            <person name="Mauceli E."/>
            <person name="MacCallum I."/>
        </authorList>
    </citation>
    <scope>NUCLEOTIDE SEQUENCE [LARGE SCALE GENOMIC DNA]</scope>
    <source>
        <strain evidence="4">MSH-3 / Tucson 14011-0111.49</strain>
    </source>
</reference>
<protein>
    <submittedName>
        <fullName evidence="3">GL11377</fullName>
    </submittedName>
</protein>
<evidence type="ECO:0000256" key="2">
    <source>
        <dbReference type="SAM" id="SignalP"/>
    </source>
</evidence>
<keyword evidence="2" id="KW-0732">Signal</keyword>
<dbReference type="InterPro" id="IPR031931">
    <property type="entry name" value="DUF4768"/>
</dbReference>
<name>B4GAH4_DROPE</name>
<evidence type="ECO:0000256" key="1">
    <source>
        <dbReference type="SAM" id="MobiDB-lite"/>
    </source>
</evidence>
<dbReference type="Pfam" id="PF15989">
    <property type="entry name" value="DUF4768"/>
    <property type="match status" value="1"/>
</dbReference>
<feature type="signal peptide" evidence="2">
    <location>
        <begin position="1"/>
        <end position="19"/>
    </location>
</feature>